<organism evidence="8 10">
    <name type="scientific">Mucilaginibacter rubeus</name>
    <dbReference type="NCBI Taxonomy" id="2027860"/>
    <lineage>
        <taxon>Bacteria</taxon>
        <taxon>Pseudomonadati</taxon>
        <taxon>Bacteroidota</taxon>
        <taxon>Sphingobacteriia</taxon>
        <taxon>Sphingobacteriales</taxon>
        <taxon>Sphingobacteriaceae</taxon>
        <taxon>Mucilaginibacter</taxon>
    </lineage>
</organism>
<dbReference type="GO" id="GO:0000271">
    <property type="term" value="P:polysaccharide biosynthetic process"/>
    <property type="evidence" value="ECO:0007669"/>
    <property type="project" value="TreeGrafter"/>
</dbReference>
<dbReference type="PANTHER" id="PTHR21047:SF2">
    <property type="entry name" value="THYMIDINE DIPHOSPHO-4-KETO-RHAMNOSE 3,5-EPIMERASE"/>
    <property type="match status" value="1"/>
</dbReference>
<keyword evidence="7 8" id="KW-0413">Isomerase</keyword>
<evidence type="ECO:0000256" key="2">
    <source>
        <dbReference type="ARBA" id="ARBA00001997"/>
    </source>
</evidence>
<evidence type="ECO:0000313" key="10">
    <source>
        <dbReference type="Proteomes" id="UP000250557"/>
    </source>
</evidence>
<dbReference type="GO" id="GO:0008830">
    <property type="term" value="F:dTDP-4-dehydrorhamnose 3,5-epimerase activity"/>
    <property type="evidence" value="ECO:0007669"/>
    <property type="project" value="UniProtKB-UniRule"/>
</dbReference>
<dbReference type="EMBL" id="CP071880">
    <property type="protein sequence ID" value="QTE49226.1"/>
    <property type="molecule type" value="Genomic_DNA"/>
</dbReference>
<dbReference type="InterPro" id="IPR011051">
    <property type="entry name" value="RmlC_Cupin_sf"/>
</dbReference>
<comment type="function">
    <text evidence="2 7">Catalyzes the epimerization of the C3' and C5'positions of dTDP-6-deoxy-D-xylo-4-hexulose, forming dTDP-6-deoxy-L-lyxo-4-hexulose.</text>
</comment>
<dbReference type="InterPro" id="IPR014710">
    <property type="entry name" value="RmlC-like_jellyroll"/>
</dbReference>
<dbReference type="RefSeq" id="WP_112652814.1">
    <property type="nucleotide sequence ID" value="NZ_CP043451.1"/>
</dbReference>
<comment type="subunit">
    <text evidence="7">Homodimer.</text>
</comment>
<dbReference type="CDD" id="cd00438">
    <property type="entry name" value="cupin_RmlC"/>
    <property type="match status" value="1"/>
</dbReference>
<dbReference type="GO" id="GO:0005829">
    <property type="term" value="C:cytosol"/>
    <property type="evidence" value="ECO:0007669"/>
    <property type="project" value="TreeGrafter"/>
</dbReference>
<evidence type="ECO:0000256" key="7">
    <source>
        <dbReference type="RuleBase" id="RU364069"/>
    </source>
</evidence>
<evidence type="ECO:0000256" key="4">
    <source>
        <dbReference type="ARBA" id="ARBA00019595"/>
    </source>
</evidence>
<gene>
    <name evidence="8" type="primary">rfbC</name>
    <name evidence="8" type="ORF">DIU31_000360</name>
    <name evidence="9" type="ORF">J3L21_27405</name>
</gene>
<dbReference type="NCBIfam" id="TIGR01221">
    <property type="entry name" value="rmlC"/>
    <property type="match status" value="1"/>
</dbReference>
<evidence type="ECO:0000256" key="5">
    <source>
        <dbReference type="PIRSR" id="PIRSR600888-1"/>
    </source>
</evidence>
<keyword evidence="11" id="KW-1185">Reference proteome</keyword>
<reference evidence="9 11" key="2">
    <citation type="submission" date="2021-03" db="EMBL/GenBank/DDBJ databases">
        <title>Mucilaginibacter strains isolated from gold and copper mining confer multi heavy-metal resistance.</title>
        <authorList>
            <person name="Li Y."/>
        </authorList>
    </citation>
    <scope>NUCLEOTIDE SEQUENCE [LARGE SCALE GENOMIC DNA]</scope>
    <source>
        <strain evidence="9 11">P2-4</strain>
    </source>
</reference>
<dbReference type="Pfam" id="PF00908">
    <property type="entry name" value="dTDP_sugar_isom"/>
    <property type="match status" value="1"/>
</dbReference>
<evidence type="ECO:0000313" key="9">
    <source>
        <dbReference type="EMBL" id="QTE49226.1"/>
    </source>
</evidence>
<evidence type="ECO:0000313" key="11">
    <source>
        <dbReference type="Proteomes" id="UP000663940"/>
    </source>
</evidence>
<feature type="active site" description="Proton acceptor" evidence="5">
    <location>
        <position position="62"/>
    </location>
</feature>
<dbReference type="Proteomes" id="UP000250557">
    <property type="component" value="Chromosome"/>
</dbReference>
<evidence type="ECO:0000256" key="1">
    <source>
        <dbReference type="ARBA" id="ARBA00001298"/>
    </source>
</evidence>
<comment type="similarity">
    <text evidence="7">Belongs to the dTDP-4-dehydrorhamnose 3,5-epimerase family.</text>
</comment>
<dbReference type="InterPro" id="IPR000888">
    <property type="entry name" value="RmlC-like"/>
</dbReference>
<dbReference type="EMBL" id="CP043451">
    <property type="protein sequence ID" value="QEM02042.1"/>
    <property type="molecule type" value="Genomic_DNA"/>
</dbReference>
<name>A0AAE6JBV1_9SPHI</name>
<protein>
    <recommendedName>
        <fullName evidence="4 7">dTDP-4-dehydrorhamnose 3,5-epimerase</fullName>
        <ecNumber evidence="3 7">5.1.3.13</ecNumber>
    </recommendedName>
    <alternativeName>
        <fullName evidence="7">Thymidine diphospho-4-keto-rhamnose 3,5-epimerase</fullName>
    </alternativeName>
</protein>
<accession>A0AAE6JBV1</accession>
<feature type="site" description="Participates in a stacking interaction with the thymidine ring of dTDP-4-oxo-6-deoxyglucose" evidence="6">
    <location>
        <position position="138"/>
    </location>
</feature>
<sequence>MIFTETKLKGAYIIDLSLRQDDRGFFARAFCADEFKKMGLKYNMVQSNLSKSIHKNTLRGMHFQIDGAEEAKLIRCIRGAITDVIIDIRPESATYCEHISVELTGDNYKMIYVPEGFAHGYLTNEDNSEIFYQVSNFYTPGSERGIRWNDPLFGINWGITDPIISEKDNSHPDFIKK</sequence>
<evidence type="ECO:0000256" key="6">
    <source>
        <dbReference type="PIRSR" id="PIRSR600888-3"/>
    </source>
</evidence>
<dbReference type="AlphaFoldDB" id="A0AAE6JBV1"/>
<evidence type="ECO:0000256" key="3">
    <source>
        <dbReference type="ARBA" id="ARBA00012098"/>
    </source>
</evidence>
<proteinExistence type="inferred from homology"/>
<dbReference type="PANTHER" id="PTHR21047">
    <property type="entry name" value="DTDP-6-DEOXY-D-GLUCOSE-3,5 EPIMERASE"/>
    <property type="match status" value="1"/>
</dbReference>
<comment type="pathway">
    <text evidence="7">Carbohydrate biosynthesis; dTDP-L-rhamnose biosynthesis.</text>
</comment>
<feature type="active site" description="Proton donor" evidence="5">
    <location>
        <position position="132"/>
    </location>
</feature>
<dbReference type="GO" id="GO:0019305">
    <property type="term" value="P:dTDP-rhamnose biosynthetic process"/>
    <property type="evidence" value="ECO:0007669"/>
    <property type="project" value="UniProtKB-UniRule"/>
</dbReference>
<evidence type="ECO:0000313" key="8">
    <source>
        <dbReference type="EMBL" id="QEM02042.1"/>
    </source>
</evidence>
<dbReference type="EC" id="5.1.3.13" evidence="3 7"/>
<dbReference type="Proteomes" id="UP000663940">
    <property type="component" value="Chromosome"/>
</dbReference>
<comment type="catalytic activity">
    <reaction evidence="1 7">
        <text>dTDP-4-dehydro-6-deoxy-alpha-D-glucose = dTDP-4-dehydro-beta-L-rhamnose</text>
        <dbReference type="Rhea" id="RHEA:16969"/>
        <dbReference type="ChEBI" id="CHEBI:57649"/>
        <dbReference type="ChEBI" id="CHEBI:62830"/>
        <dbReference type="EC" id="5.1.3.13"/>
    </reaction>
</comment>
<dbReference type="Gene3D" id="2.60.120.10">
    <property type="entry name" value="Jelly Rolls"/>
    <property type="match status" value="1"/>
</dbReference>
<reference evidence="8 10" key="1">
    <citation type="submission" date="2019-08" db="EMBL/GenBank/DDBJ databases">
        <title>Comparative genome analysis confer to the adaptation heavy metal polluted environment.</title>
        <authorList>
            <person name="Li Y."/>
        </authorList>
    </citation>
    <scope>NUCLEOTIDE SEQUENCE [LARGE SCALE GENOMIC DNA]</scope>
    <source>
        <strain evidence="8 10">P2</strain>
    </source>
</reference>
<dbReference type="SUPFAM" id="SSF51182">
    <property type="entry name" value="RmlC-like cupins"/>
    <property type="match status" value="1"/>
</dbReference>